<dbReference type="Pfam" id="PF04471">
    <property type="entry name" value="Mrr_cat"/>
    <property type="match status" value="1"/>
</dbReference>
<accession>A0A644WJ47</accession>
<gene>
    <name evidence="3" type="primary">mrr_4</name>
    <name evidence="3" type="ORF">SDC9_49818</name>
</gene>
<dbReference type="InterPro" id="IPR011335">
    <property type="entry name" value="Restrct_endonuc-II-like"/>
</dbReference>
<dbReference type="Pfam" id="PF14338">
    <property type="entry name" value="Mrr_N"/>
    <property type="match status" value="1"/>
</dbReference>
<reference evidence="3" key="1">
    <citation type="submission" date="2019-08" db="EMBL/GenBank/DDBJ databases">
        <authorList>
            <person name="Kucharzyk K."/>
            <person name="Murdoch R.W."/>
            <person name="Higgins S."/>
            <person name="Loffler F."/>
        </authorList>
    </citation>
    <scope>NUCLEOTIDE SEQUENCE</scope>
</reference>
<dbReference type="AlphaFoldDB" id="A0A644WJ47"/>
<evidence type="ECO:0000259" key="2">
    <source>
        <dbReference type="Pfam" id="PF14338"/>
    </source>
</evidence>
<dbReference type="InterPro" id="IPR052906">
    <property type="entry name" value="Type_IV_Methyl-Rstrct_Enzyme"/>
</dbReference>
<feature type="domain" description="Restriction system protein Mrr-like N-terminal" evidence="2">
    <location>
        <begin position="6"/>
        <end position="92"/>
    </location>
</feature>
<dbReference type="InterPro" id="IPR007560">
    <property type="entry name" value="Restrct_endonuc_IV_Mrr"/>
</dbReference>
<dbReference type="GO" id="GO:0003677">
    <property type="term" value="F:DNA binding"/>
    <property type="evidence" value="ECO:0007669"/>
    <property type="project" value="InterPro"/>
</dbReference>
<dbReference type="SUPFAM" id="SSF52980">
    <property type="entry name" value="Restriction endonuclease-like"/>
    <property type="match status" value="1"/>
</dbReference>
<dbReference type="PANTHER" id="PTHR30015:SF7">
    <property type="entry name" value="TYPE IV METHYL-DIRECTED RESTRICTION ENZYME ECOKMRR"/>
    <property type="match status" value="1"/>
</dbReference>
<dbReference type="InterPro" id="IPR011856">
    <property type="entry name" value="tRNA_endonuc-like_dom_sf"/>
</dbReference>
<feature type="domain" description="Restriction endonuclease type IV Mrr" evidence="1">
    <location>
        <begin position="157"/>
        <end position="272"/>
    </location>
</feature>
<dbReference type="GO" id="GO:0009307">
    <property type="term" value="P:DNA restriction-modification system"/>
    <property type="evidence" value="ECO:0007669"/>
    <property type="project" value="InterPro"/>
</dbReference>
<comment type="caution">
    <text evidence="3">The sequence shown here is derived from an EMBL/GenBank/DDBJ whole genome shotgun (WGS) entry which is preliminary data.</text>
</comment>
<evidence type="ECO:0000259" key="1">
    <source>
        <dbReference type="Pfam" id="PF04471"/>
    </source>
</evidence>
<dbReference type="Gene3D" id="3.40.1350.10">
    <property type="match status" value="1"/>
</dbReference>
<sequence>MELPKYHETFIPILQTLNSAESLKSRELAILVRDKYYSQLPDELLKQKTTSGANVLLDRILWGKSYLRMAKFVSYPKRGLVQITEKGKQLLASGVLTLSDLQNDQDFIFHRESVRTTKENHIEVENVKVESASPQDLIDSGFTSIEKEVKTELLEKLKEIDPYYFEKVILILLKKMGYGDYVETSKSGDGGIDGIINEDKLGLEKIYTQAKRYSENKIREKDIRNFIGAMSGDTTKGVFITTSTFDESAIRKAREAHHTIILIDGTKLVDLMHQYNVGVQVKTVYEVKEIDNDFFEE</sequence>
<dbReference type="EMBL" id="VSSQ01000963">
    <property type="protein sequence ID" value="MPM03551.1"/>
    <property type="molecule type" value="Genomic_DNA"/>
</dbReference>
<dbReference type="GO" id="GO:0015666">
    <property type="term" value="F:restriction endodeoxyribonuclease activity"/>
    <property type="evidence" value="ECO:0007669"/>
    <property type="project" value="TreeGrafter"/>
</dbReference>
<evidence type="ECO:0000313" key="3">
    <source>
        <dbReference type="EMBL" id="MPM03551.1"/>
    </source>
</evidence>
<organism evidence="3">
    <name type="scientific">bioreactor metagenome</name>
    <dbReference type="NCBI Taxonomy" id="1076179"/>
    <lineage>
        <taxon>unclassified sequences</taxon>
        <taxon>metagenomes</taxon>
        <taxon>ecological metagenomes</taxon>
    </lineage>
</organism>
<proteinExistence type="predicted"/>
<name>A0A644WJ47_9ZZZZ</name>
<dbReference type="PANTHER" id="PTHR30015">
    <property type="entry name" value="MRR RESTRICTION SYSTEM PROTEIN"/>
    <property type="match status" value="1"/>
</dbReference>
<protein>
    <submittedName>
        <fullName evidence="3">Mrr restriction system protein</fullName>
    </submittedName>
</protein>
<dbReference type="InterPro" id="IPR025745">
    <property type="entry name" value="Mrr-like_N_dom"/>
</dbReference>